<keyword evidence="4" id="KW-0732">Signal</keyword>
<keyword evidence="3 4" id="KW-0413">Isomerase</keyword>
<keyword evidence="7" id="KW-1185">Reference proteome</keyword>
<name>A0A1B8H1X9_9GAMM</name>
<evidence type="ECO:0000256" key="1">
    <source>
        <dbReference type="ARBA" id="ARBA00007365"/>
    </source>
</evidence>
<evidence type="ECO:0000256" key="2">
    <source>
        <dbReference type="ARBA" id="ARBA00023110"/>
    </source>
</evidence>
<dbReference type="InterPro" id="IPR002130">
    <property type="entry name" value="Cyclophilin-type_PPIase_dom"/>
</dbReference>
<evidence type="ECO:0000256" key="4">
    <source>
        <dbReference type="RuleBase" id="RU363019"/>
    </source>
</evidence>
<sequence>MLKRVLVSLVAACTLSASSLAFAAEQTHIQFVTSAGNFEIALDDEKAPETVKNFKQYVTDKFYDDTTFHRVIPGFMVQGGGFTADLTQKPTRQPVKNEADNGLRNVRGTISMARTADVNSATSQFFINVADNAFLDHGQRDFGYAVFGKVVNGMDVVDKMSKVKTDNIGPYQNVPSVPIKIISATIIK</sequence>
<dbReference type="SUPFAM" id="SSF50891">
    <property type="entry name" value="Cyclophilin-like"/>
    <property type="match status" value="1"/>
</dbReference>
<dbReference type="EMBL" id="LZEY01000059">
    <property type="protein sequence ID" value="OBU03084.1"/>
    <property type="molecule type" value="Genomic_DNA"/>
</dbReference>
<evidence type="ECO:0000256" key="3">
    <source>
        <dbReference type="ARBA" id="ARBA00023235"/>
    </source>
</evidence>
<dbReference type="GO" id="GO:0006457">
    <property type="term" value="P:protein folding"/>
    <property type="evidence" value="ECO:0007669"/>
    <property type="project" value="InterPro"/>
</dbReference>
<evidence type="ECO:0000313" key="7">
    <source>
        <dbReference type="Proteomes" id="UP000092377"/>
    </source>
</evidence>
<dbReference type="PANTHER" id="PTHR43246">
    <property type="entry name" value="PEPTIDYL-PROLYL CIS-TRANS ISOMERASE CYP38, CHLOROPLASTIC"/>
    <property type="match status" value="1"/>
</dbReference>
<reference evidence="7" key="1">
    <citation type="submission" date="2016-06" db="EMBL/GenBank/DDBJ databases">
        <authorList>
            <person name="Butler K."/>
        </authorList>
    </citation>
    <scope>NUCLEOTIDE SEQUENCE [LARGE SCALE GENOMIC DNA]</scope>
    <source>
        <strain evidence="7">GCSL-Mp20</strain>
    </source>
</reference>
<organism evidence="6 7">
    <name type="scientific">Morganella psychrotolerans</name>
    <dbReference type="NCBI Taxonomy" id="368603"/>
    <lineage>
        <taxon>Bacteria</taxon>
        <taxon>Pseudomonadati</taxon>
        <taxon>Pseudomonadota</taxon>
        <taxon>Gammaproteobacteria</taxon>
        <taxon>Enterobacterales</taxon>
        <taxon>Morganellaceae</taxon>
        <taxon>Morganella</taxon>
    </lineage>
</organism>
<evidence type="ECO:0000259" key="5">
    <source>
        <dbReference type="PROSITE" id="PS50072"/>
    </source>
</evidence>
<dbReference type="EC" id="5.2.1.8" evidence="4"/>
<proteinExistence type="inferred from homology"/>
<gene>
    <name evidence="6" type="ORF">AYY18_10420</name>
</gene>
<dbReference type="Proteomes" id="UP000092377">
    <property type="component" value="Unassembled WGS sequence"/>
</dbReference>
<dbReference type="InterPro" id="IPR044665">
    <property type="entry name" value="E_coli_cyclophilin_A-like"/>
</dbReference>
<accession>A0A1B8H1X9</accession>
<evidence type="ECO:0000313" key="6">
    <source>
        <dbReference type="EMBL" id="OBU03084.1"/>
    </source>
</evidence>
<dbReference type="RefSeq" id="WP_067405601.1">
    <property type="nucleotide sequence ID" value="NZ_LZEY01000059.1"/>
</dbReference>
<dbReference type="AlphaFoldDB" id="A0A1B8H1X9"/>
<dbReference type="CDD" id="cd01920">
    <property type="entry name" value="cyclophilin_EcCYP_like"/>
    <property type="match status" value="1"/>
</dbReference>
<dbReference type="PROSITE" id="PS50072">
    <property type="entry name" value="CSA_PPIASE_2"/>
    <property type="match status" value="1"/>
</dbReference>
<dbReference type="NCBIfam" id="NF008151">
    <property type="entry name" value="PRK10903.1"/>
    <property type="match status" value="1"/>
</dbReference>
<dbReference type="OrthoDB" id="9807797at2"/>
<comment type="caution">
    <text evidence="6">The sequence shown here is derived from an EMBL/GenBank/DDBJ whole genome shotgun (WGS) entry which is preliminary data.</text>
</comment>
<keyword evidence="2 4" id="KW-0697">Rotamase</keyword>
<feature type="chain" id="PRO_5008448157" description="Peptidyl-prolyl cis-trans isomerase" evidence="4">
    <location>
        <begin position="24"/>
        <end position="188"/>
    </location>
</feature>
<dbReference type="Pfam" id="PF00160">
    <property type="entry name" value="Pro_isomerase"/>
    <property type="match status" value="1"/>
</dbReference>
<dbReference type="PROSITE" id="PS00170">
    <property type="entry name" value="CSA_PPIASE_1"/>
    <property type="match status" value="1"/>
</dbReference>
<feature type="domain" description="PPIase cyclophilin-type" evidence="5">
    <location>
        <begin position="33"/>
        <end position="186"/>
    </location>
</feature>
<dbReference type="InterPro" id="IPR029000">
    <property type="entry name" value="Cyclophilin-like_dom_sf"/>
</dbReference>
<comment type="catalytic activity">
    <reaction evidence="4">
        <text>[protein]-peptidylproline (omega=180) = [protein]-peptidylproline (omega=0)</text>
        <dbReference type="Rhea" id="RHEA:16237"/>
        <dbReference type="Rhea" id="RHEA-COMP:10747"/>
        <dbReference type="Rhea" id="RHEA-COMP:10748"/>
        <dbReference type="ChEBI" id="CHEBI:83833"/>
        <dbReference type="ChEBI" id="CHEBI:83834"/>
        <dbReference type="EC" id="5.2.1.8"/>
    </reaction>
</comment>
<comment type="similarity">
    <text evidence="1 4">Belongs to the cyclophilin-type PPIase family.</text>
</comment>
<dbReference type="PRINTS" id="PR00153">
    <property type="entry name" value="CSAPPISMRASE"/>
</dbReference>
<dbReference type="InterPro" id="IPR020892">
    <property type="entry name" value="Cyclophilin-type_PPIase_CS"/>
</dbReference>
<dbReference type="Gene3D" id="2.40.100.10">
    <property type="entry name" value="Cyclophilin-like"/>
    <property type="match status" value="1"/>
</dbReference>
<dbReference type="GO" id="GO:0003755">
    <property type="term" value="F:peptidyl-prolyl cis-trans isomerase activity"/>
    <property type="evidence" value="ECO:0007669"/>
    <property type="project" value="UniProtKB-UniRule"/>
</dbReference>
<comment type="function">
    <text evidence="4">PPIases accelerate the folding of proteins. It catalyzes the cis-trans isomerization of proline imidic peptide bonds in oligopeptides.</text>
</comment>
<feature type="signal peptide" evidence="4">
    <location>
        <begin position="1"/>
        <end position="23"/>
    </location>
</feature>
<protein>
    <recommendedName>
        <fullName evidence="4">Peptidyl-prolyl cis-trans isomerase</fullName>
        <shortName evidence="4">PPIase</shortName>
        <ecNumber evidence="4">5.2.1.8</ecNumber>
    </recommendedName>
</protein>